<reference evidence="1 2" key="1">
    <citation type="submission" date="2021-02" db="EMBL/GenBank/DDBJ databases">
        <title>Streptomyces spirodelae sp. nov., isolated from duckweed.</title>
        <authorList>
            <person name="Saimee Y."/>
            <person name="Duangmal K."/>
        </authorList>
    </citation>
    <scope>NUCLEOTIDE SEQUENCE [LARGE SCALE GENOMIC DNA]</scope>
    <source>
        <strain evidence="1 2">DW4-2</strain>
    </source>
</reference>
<comment type="caution">
    <text evidence="1">The sequence shown here is derived from an EMBL/GenBank/DDBJ whole genome shotgun (WGS) entry which is preliminary data.</text>
</comment>
<proteinExistence type="predicted"/>
<protein>
    <submittedName>
        <fullName evidence="1">Uncharacterized protein</fullName>
    </submittedName>
</protein>
<dbReference type="EMBL" id="JAFFZN010000008">
    <property type="protein sequence ID" value="MBO8185999.1"/>
    <property type="molecule type" value="Genomic_DNA"/>
</dbReference>
<evidence type="ECO:0000313" key="1">
    <source>
        <dbReference type="EMBL" id="MBO8185999.1"/>
    </source>
</evidence>
<organism evidence="1 2">
    <name type="scientific">Streptomyces spirodelae</name>
    <dbReference type="NCBI Taxonomy" id="2812904"/>
    <lineage>
        <taxon>Bacteria</taxon>
        <taxon>Bacillati</taxon>
        <taxon>Actinomycetota</taxon>
        <taxon>Actinomycetes</taxon>
        <taxon>Kitasatosporales</taxon>
        <taxon>Streptomycetaceae</taxon>
        <taxon>Streptomyces</taxon>
    </lineage>
</organism>
<sequence>MGKTAPFRAEYADPESMEQLLGDCARMVPHWRVPPGKSEERHPARPAALHGVRVPVRSARLLDGMSEYGD</sequence>
<accession>A0ABS3WSC1</accession>
<name>A0ABS3WSC1_9ACTN</name>
<dbReference type="RefSeq" id="WP_209264807.1">
    <property type="nucleotide sequence ID" value="NZ_JAFFZN010000008.1"/>
</dbReference>
<dbReference type="Proteomes" id="UP001518976">
    <property type="component" value="Unassembled WGS sequence"/>
</dbReference>
<keyword evidence="2" id="KW-1185">Reference proteome</keyword>
<evidence type="ECO:0000313" key="2">
    <source>
        <dbReference type="Proteomes" id="UP001518976"/>
    </source>
</evidence>
<gene>
    <name evidence="1" type="ORF">JW592_11055</name>
</gene>